<evidence type="ECO:0000256" key="1">
    <source>
        <dbReference type="SAM" id="MobiDB-lite"/>
    </source>
</evidence>
<feature type="region of interest" description="Disordered" evidence="1">
    <location>
        <begin position="1"/>
        <end position="43"/>
    </location>
</feature>
<dbReference type="EMBL" id="HG994365">
    <property type="protein sequence ID" value="CAF2071546.1"/>
    <property type="molecule type" value="Genomic_DNA"/>
</dbReference>
<protein>
    <submittedName>
        <fullName evidence="2">(rape) hypothetical protein</fullName>
    </submittedName>
</protein>
<evidence type="ECO:0000313" key="2">
    <source>
        <dbReference type="EMBL" id="CAF2071546.1"/>
    </source>
</evidence>
<feature type="compositionally biased region" description="Polar residues" evidence="1">
    <location>
        <begin position="22"/>
        <end position="42"/>
    </location>
</feature>
<name>A0A816RE08_BRANA</name>
<reference evidence="2" key="1">
    <citation type="submission" date="2021-01" db="EMBL/GenBank/DDBJ databases">
        <authorList>
            <consortium name="Genoscope - CEA"/>
            <person name="William W."/>
        </authorList>
    </citation>
    <scope>NUCLEOTIDE SEQUENCE</scope>
</reference>
<dbReference type="AlphaFoldDB" id="A0A816RE08"/>
<sequence length="70" mass="7516">MTLTPLRATPTPSTGDYDDDLSATTPTPSTDSETHFSSTSRPGLQISVLLTTLEFKQPNTPPLSPPFKNP</sequence>
<gene>
    <name evidence="2" type="ORF">DARMORV10_C01P20250.1</name>
</gene>
<proteinExistence type="predicted"/>
<accession>A0A816RE08</accession>
<dbReference type="Proteomes" id="UP001295469">
    <property type="component" value="Chromosome C01"/>
</dbReference>
<organism evidence="2">
    <name type="scientific">Brassica napus</name>
    <name type="common">Rape</name>
    <dbReference type="NCBI Taxonomy" id="3708"/>
    <lineage>
        <taxon>Eukaryota</taxon>
        <taxon>Viridiplantae</taxon>
        <taxon>Streptophyta</taxon>
        <taxon>Embryophyta</taxon>
        <taxon>Tracheophyta</taxon>
        <taxon>Spermatophyta</taxon>
        <taxon>Magnoliopsida</taxon>
        <taxon>eudicotyledons</taxon>
        <taxon>Gunneridae</taxon>
        <taxon>Pentapetalae</taxon>
        <taxon>rosids</taxon>
        <taxon>malvids</taxon>
        <taxon>Brassicales</taxon>
        <taxon>Brassicaceae</taxon>
        <taxon>Brassiceae</taxon>
        <taxon>Brassica</taxon>
    </lineage>
</organism>